<dbReference type="SUPFAM" id="SSF51735">
    <property type="entry name" value="NAD(P)-binding Rossmann-fold domains"/>
    <property type="match status" value="1"/>
</dbReference>
<evidence type="ECO:0000313" key="4">
    <source>
        <dbReference type="Proteomes" id="UP000199488"/>
    </source>
</evidence>
<dbReference type="AlphaFoldDB" id="A0A1H2UTI4"/>
<dbReference type="Pfam" id="PF01408">
    <property type="entry name" value="GFO_IDH_MocA"/>
    <property type="match status" value="1"/>
</dbReference>
<dbReference type="STRING" id="1122204.SAMN05421781_1889"/>
<reference evidence="3 4" key="1">
    <citation type="submission" date="2016-10" db="EMBL/GenBank/DDBJ databases">
        <authorList>
            <person name="de Groot N.N."/>
        </authorList>
    </citation>
    <scope>NUCLEOTIDE SEQUENCE [LARGE SCALE GENOMIC DNA]</scope>
    <source>
        <strain evidence="3 4">DSM 23126</strain>
    </source>
</reference>
<dbReference type="PANTHER" id="PTHR43054:SF1">
    <property type="entry name" value="SCYLLO-INOSITOL 2-DEHYDROGENASE (NADP(+)) IOLU"/>
    <property type="match status" value="1"/>
</dbReference>
<keyword evidence="4" id="KW-1185">Reference proteome</keyword>
<dbReference type="InterPro" id="IPR036291">
    <property type="entry name" value="NAD(P)-bd_dom_sf"/>
</dbReference>
<feature type="domain" description="GFO/IDH/MocA-like oxidoreductase" evidence="2">
    <location>
        <begin position="137"/>
        <end position="246"/>
    </location>
</feature>
<dbReference type="GO" id="GO:0000166">
    <property type="term" value="F:nucleotide binding"/>
    <property type="evidence" value="ECO:0007669"/>
    <property type="project" value="InterPro"/>
</dbReference>
<dbReference type="PANTHER" id="PTHR43054">
    <property type="match status" value="1"/>
</dbReference>
<accession>A0A1H2UTI4</accession>
<evidence type="ECO:0000259" key="1">
    <source>
        <dbReference type="Pfam" id="PF01408"/>
    </source>
</evidence>
<protein>
    <submittedName>
        <fullName evidence="3">Predicted dehydrogenase</fullName>
    </submittedName>
</protein>
<evidence type="ECO:0000313" key="3">
    <source>
        <dbReference type="EMBL" id="SDW59375.1"/>
    </source>
</evidence>
<dbReference type="Proteomes" id="UP000199488">
    <property type="component" value="Unassembled WGS sequence"/>
</dbReference>
<proteinExistence type="predicted"/>
<dbReference type="InterPro" id="IPR000683">
    <property type="entry name" value="Gfo/Idh/MocA-like_OxRdtase_N"/>
</dbReference>
<dbReference type="InterPro" id="IPR055170">
    <property type="entry name" value="GFO_IDH_MocA-like_dom"/>
</dbReference>
<dbReference type="Gene3D" id="3.40.50.720">
    <property type="entry name" value="NAD(P)-binding Rossmann-like Domain"/>
    <property type="match status" value="1"/>
</dbReference>
<organism evidence="3 4">
    <name type="scientific">Marinococcus luteus</name>
    <dbReference type="NCBI Taxonomy" id="1122204"/>
    <lineage>
        <taxon>Bacteria</taxon>
        <taxon>Bacillati</taxon>
        <taxon>Bacillota</taxon>
        <taxon>Bacilli</taxon>
        <taxon>Bacillales</taxon>
        <taxon>Bacillaceae</taxon>
        <taxon>Marinococcus</taxon>
    </lineage>
</organism>
<gene>
    <name evidence="3" type="ORF">SAMN05421781_1889</name>
</gene>
<sequence>MNFATVGTNWITESFIQAGSSLEDFQLQAVYSRNIERAQTLADQYNAPAAYDNLEQLCRDTNVEALYIASPTRHHFSIAMAGIQHGKHIICEKPMCSNAEEAKRLLAAASEYGVTIMEAIKNMYFPAWETVSNHLDEIGKLRRASISYCQYSSRYDAYRKGTVLNAFKPELSNGASMDIGIYCLHPAIELLGMPHTVQAHGYLLETGTDGQAAALLGYPEAQAVVSYSKISASNQPVELQGEDGTLTIDHINHMHRVTLTKKEETTVLWENNQEDSMAHEIKAFIQLCAGEDVRHIPIERSIQALQVLDEIRAQIGVRFPADAEE</sequence>
<feature type="domain" description="Gfo/Idh/MocA-like oxidoreductase N-terminal" evidence="1">
    <location>
        <begin position="1"/>
        <end position="118"/>
    </location>
</feature>
<dbReference type="EMBL" id="FNNC01000003">
    <property type="protein sequence ID" value="SDW59375.1"/>
    <property type="molecule type" value="Genomic_DNA"/>
</dbReference>
<dbReference type="SUPFAM" id="SSF55347">
    <property type="entry name" value="Glyceraldehyde-3-phosphate dehydrogenase-like, C-terminal domain"/>
    <property type="match status" value="1"/>
</dbReference>
<dbReference type="RefSeq" id="WP_091614174.1">
    <property type="nucleotide sequence ID" value="NZ_FNNC01000003.1"/>
</dbReference>
<dbReference type="OrthoDB" id="9815825at2"/>
<dbReference type="Pfam" id="PF22725">
    <property type="entry name" value="GFO_IDH_MocA_C3"/>
    <property type="match status" value="1"/>
</dbReference>
<name>A0A1H2UTI4_9BACI</name>
<dbReference type="Gene3D" id="3.30.360.10">
    <property type="entry name" value="Dihydrodipicolinate Reductase, domain 2"/>
    <property type="match status" value="1"/>
</dbReference>
<evidence type="ECO:0000259" key="2">
    <source>
        <dbReference type="Pfam" id="PF22725"/>
    </source>
</evidence>